<dbReference type="InterPro" id="IPR043535">
    <property type="entry name" value="TEDC1"/>
</dbReference>
<accession>A0A150GVH8</accession>
<dbReference type="EMBL" id="LSYV01000007">
    <property type="protein sequence ID" value="KXZ53841.1"/>
    <property type="molecule type" value="Genomic_DNA"/>
</dbReference>
<reference evidence="3" key="1">
    <citation type="journal article" date="2016" name="Nat. Commun.">
        <title>The Gonium pectorale genome demonstrates co-option of cell cycle regulation during the evolution of multicellularity.</title>
        <authorList>
            <person name="Hanschen E.R."/>
            <person name="Marriage T.N."/>
            <person name="Ferris P.J."/>
            <person name="Hamaji T."/>
            <person name="Toyoda A."/>
            <person name="Fujiyama A."/>
            <person name="Neme R."/>
            <person name="Noguchi H."/>
            <person name="Minakuchi Y."/>
            <person name="Suzuki M."/>
            <person name="Kawai-Toyooka H."/>
            <person name="Smith D.R."/>
            <person name="Sparks H."/>
            <person name="Anderson J."/>
            <person name="Bakaric R."/>
            <person name="Luria V."/>
            <person name="Karger A."/>
            <person name="Kirschner M.W."/>
            <person name="Durand P.M."/>
            <person name="Michod R.E."/>
            <person name="Nozaki H."/>
            <person name="Olson B.J."/>
        </authorList>
    </citation>
    <scope>NUCLEOTIDE SEQUENCE [LARGE SCALE GENOMIC DNA]</scope>
    <source>
        <strain evidence="3">NIES-2863</strain>
    </source>
</reference>
<feature type="compositionally biased region" description="Low complexity" evidence="1">
    <location>
        <begin position="307"/>
        <end position="330"/>
    </location>
</feature>
<comment type="caution">
    <text evidence="2">The sequence shown here is derived from an EMBL/GenBank/DDBJ whole genome shotgun (WGS) entry which is preliminary data.</text>
</comment>
<dbReference type="PANTHER" id="PTHR35076:SF1">
    <property type="entry name" value="TUBULIN EPSILON AND DELTA COMPLEX PROTEIN 1"/>
    <property type="match status" value="1"/>
</dbReference>
<dbReference type="OrthoDB" id="542272at2759"/>
<keyword evidence="3" id="KW-1185">Reference proteome</keyword>
<organism evidence="2 3">
    <name type="scientific">Gonium pectorale</name>
    <name type="common">Green alga</name>
    <dbReference type="NCBI Taxonomy" id="33097"/>
    <lineage>
        <taxon>Eukaryota</taxon>
        <taxon>Viridiplantae</taxon>
        <taxon>Chlorophyta</taxon>
        <taxon>core chlorophytes</taxon>
        <taxon>Chlorophyceae</taxon>
        <taxon>CS clade</taxon>
        <taxon>Chlamydomonadales</taxon>
        <taxon>Volvocaceae</taxon>
        <taxon>Gonium</taxon>
    </lineage>
</organism>
<evidence type="ECO:0000256" key="1">
    <source>
        <dbReference type="SAM" id="MobiDB-lite"/>
    </source>
</evidence>
<feature type="region of interest" description="Disordered" evidence="1">
    <location>
        <begin position="291"/>
        <end position="330"/>
    </location>
</feature>
<feature type="compositionally biased region" description="Gly residues" evidence="1">
    <location>
        <begin position="363"/>
        <end position="380"/>
    </location>
</feature>
<name>A0A150GVH8_GONPE</name>
<gene>
    <name evidence="2" type="ORF">GPECTOR_6g759</name>
</gene>
<proteinExistence type="predicted"/>
<feature type="region of interest" description="Disordered" evidence="1">
    <location>
        <begin position="404"/>
        <end position="430"/>
    </location>
</feature>
<evidence type="ECO:0000313" key="2">
    <source>
        <dbReference type="EMBL" id="KXZ53841.1"/>
    </source>
</evidence>
<dbReference type="Proteomes" id="UP000075714">
    <property type="component" value="Unassembled WGS sequence"/>
</dbReference>
<feature type="region of interest" description="Disordered" evidence="1">
    <location>
        <begin position="359"/>
        <end position="387"/>
    </location>
</feature>
<dbReference type="PANTHER" id="PTHR35076">
    <property type="entry name" value="TUBULIN EPSILON AND DELTA COMPLEX PROTEIN 1"/>
    <property type="match status" value="1"/>
</dbReference>
<feature type="compositionally biased region" description="Gly residues" evidence="1">
    <location>
        <begin position="414"/>
        <end position="427"/>
    </location>
</feature>
<evidence type="ECO:0008006" key="4">
    <source>
        <dbReference type="Google" id="ProtNLM"/>
    </source>
</evidence>
<evidence type="ECO:0000313" key="3">
    <source>
        <dbReference type="Proteomes" id="UP000075714"/>
    </source>
</evidence>
<dbReference type="AlphaFoldDB" id="A0A150GVH8"/>
<protein>
    <recommendedName>
        <fullName evidence="4">Tubulin epsilon and delta complex protein 1 domain-containing protein</fullName>
    </recommendedName>
</protein>
<sequence>MSQPPQQLPAPNAARLAITSLCRVLHHHGVTCLEPETLRQAKFDGPVVAPLWRALHDLVLLLLCGCPAQPQPAAGSMAAAASGSAAVVGLALERQWERVAGELAAGAAGEDFPSEAAALVLHQLADWGAPPALLQQITPPGSGGGPVPEGHAAPPAGAACEWRPLQVRSRLLLLALGWLVAAGGLFERRIAELEPGPEARVLLPPYPPAATDCRNRLSASLASRQLAASPVHRPLTPYELQLCAQPSSMQRHLSALEGATLALLEQQELAAHGALFFDWLGSVLEQEEEESLAKGHGAGGGGRRQGTRAGKGAAAPLSSLEALPPADSPSAVRLGEHLQAQLAAAMQAAEPELSAARRRLAAAGGGGGAAAGGRHQGGSGASPSPGATIQHFLSLAERAVSEPLPCNEADDGGAAHGRSGGGTGGSGRPKLPLLVQAADGAAGHAGTWRLPDDIAAAVASVQDAETRRRSAADEESARFRLLRYAALARYDYSHAAAAAAGPLGGAAAVAGVLAADDTQRLLAAVLATARPLARTRAAHKAALLAALQNLPDGYVVAGL</sequence>